<organism evidence="3 4">
    <name type="scientific">Pseudomonas cuatrocienegasensis</name>
    <dbReference type="NCBI Taxonomy" id="543360"/>
    <lineage>
        <taxon>Bacteria</taxon>
        <taxon>Pseudomonadati</taxon>
        <taxon>Pseudomonadota</taxon>
        <taxon>Gammaproteobacteria</taxon>
        <taxon>Pseudomonadales</taxon>
        <taxon>Pseudomonadaceae</taxon>
        <taxon>Pseudomonas</taxon>
    </lineage>
</organism>
<dbReference type="InterPro" id="IPR035919">
    <property type="entry name" value="EAL_sf"/>
</dbReference>
<dbReference type="RefSeq" id="WP_069520021.1">
    <property type="nucleotide sequence ID" value="NZ_FOFP01000004.1"/>
</dbReference>
<comment type="caution">
    <text evidence="3">The sequence shown here is derived from an EMBL/GenBank/DDBJ whole genome shotgun (WGS) entry which is preliminary data.</text>
</comment>
<evidence type="ECO:0000313" key="4">
    <source>
        <dbReference type="Proteomes" id="UP000198512"/>
    </source>
</evidence>
<gene>
    <name evidence="3" type="ORF">SAMN05216600_10434</name>
</gene>
<evidence type="ECO:0000256" key="1">
    <source>
        <dbReference type="SAM" id="Phobius"/>
    </source>
</evidence>
<dbReference type="InterPro" id="IPR050706">
    <property type="entry name" value="Cyclic-di-GMP_PDE-like"/>
</dbReference>
<keyword evidence="4" id="KW-1185">Reference proteome</keyword>
<dbReference type="PANTHER" id="PTHR33121">
    <property type="entry name" value="CYCLIC DI-GMP PHOSPHODIESTERASE PDEF"/>
    <property type="match status" value="1"/>
</dbReference>
<keyword evidence="1" id="KW-1133">Transmembrane helix</keyword>
<dbReference type="PROSITE" id="PS50883">
    <property type="entry name" value="EAL"/>
    <property type="match status" value="1"/>
</dbReference>
<dbReference type="EMBL" id="FOFP01000004">
    <property type="protein sequence ID" value="SEQ19165.1"/>
    <property type="molecule type" value="Genomic_DNA"/>
</dbReference>
<name>A0ABY1B803_9PSED</name>
<dbReference type="PANTHER" id="PTHR33121:SF70">
    <property type="entry name" value="SIGNALING PROTEIN YKOW"/>
    <property type="match status" value="1"/>
</dbReference>
<feature type="transmembrane region" description="Helical" evidence="1">
    <location>
        <begin position="33"/>
        <end position="52"/>
    </location>
</feature>
<protein>
    <submittedName>
        <fullName evidence="3">EAL domain, c-di-GMP-specific phosphodiesterase class I (Or its enzymatically inactive variant)</fullName>
    </submittedName>
</protein>
<dbReference type="SMART" id="SM00052">
    <property type="entry name" value="EAL"/>
    <property type="match status" value="1"/>
</dbReference>
<dbReference type="SUPFAM" id="SSF141868">
    <property type="entry name" value="EAL domain-like"/>
    <property type="match status" value="1"/>
</dbReference>
<feature type="domain" description="EAL" evidence="2">
    <location>
        <begin position="198"/>
        <end position="452"/>
    </location>
</feature>
<feature type="transmembrane region" description="Helical" evidence="1">
    <location>
        <begin position="109"/>
        <end position="129"/>
    </location>
</feature>
<feature type="transmembrane region" description="Helical" evidence="1">
    <location>
        <begin position="174"/>
        <end position="191"/>
    </location>
</feature>
<dbReference type="Pfam" id="PF00563">
    <property type="entry name" value="EAL"/>
    <property type="match status" value="1"/>
</dbReference>
<keyword evidence="1" id="KW-0812">Transmembrane</keyword>
<reference evidence="3 4" key="1">
    <citation type="submission" date="2016-10" db="EMBL/GenBank/DDBJ databases">
        <authorList>
            <person name="Varghese N."/>
            <person name="Submissions S."/>
        </authorList>
    </citation>
    <scope>NUCLEOTIDE SEQUENCE [LARGE SCALE GENOMIC DNA]</scope>
    <source>
        <strain evidence="3 4">CIP 109853</strain>
    </source>
</reference>
<proteinExistence type="predicted"/>
<keyword evidence="1" id="KW-0472">Membrane</keyword>
<feature type="transmembrane region" description="Helical" evidence="1">
    <location>
        <begin position="141"/>
        <end position="162"/>
    </location>
</feature>
<sequence>MSVLSTFFQHLLQLWQARDLALIGQRRERRMRLLASLVMIVMGVFWACVFSLRGAWSIVLMDVLLIACGLGVLLLTLRNYARQANLLLFGTVIVIIVGMTLLLDPPNAVAPRATHLYLLPVAVAALMAFRDEPMWLRYGAALLCLLLFTGLASSTWAPTYAYSLPDDVRVVGSWVQGIAAMAMLFTLLHILQSDAAERSALDSDLRAALREEQFVLYYQAQLNSHDQVTGAEVLIRWQHPQRGLIPPGEFIAHAEKTGLIIPIGQWVLAQTCAQLQAWKVDPRYGNLGLAVNISQKQLRRPEFVSGVLTLIGSYGIDAQHLELELTETLIVQDMDDLIRKMTALVDQGVRFSLDDFGTGFSSLSHLKRLPLSTLKIDRSFICDLPSDANSTAIVRTVIALGHSLGMNVIAEGVETEAQRQFLASNGCQAYQGYLFSKPVPLAAFMAYVKQRNG</sequence>
<feature type="transmembrane region" description="Helical" evidence="1">
    <location>
        <begin position="84"/>
        <end position="103"/>
    </location>
</feature>
<feature type="transmembrane region" description="Helical" evidence="1">
    <location>
        <begin position="58"/>
        <end position="77"/>
    </location>
</feature>
<evidence type="ECO:0000259" key="2">
    <source>
        <dbReference type="PROSITE" id="PS50883"/>
    </source>
</evidence>
<dbReference type="Gene3D" id="3.20.20.450">
    <property type="entry name" value="EAL domain"/>
    <property type="match status" value="1"/>
</dbReference>
<accession>A0ABY1B803</accession>
<dbReference type="InterPro" id="IPR001633">
    <property type="entry name" value="EAL_dom"/>
</dbReference>
<evidence type="ECO:0000313" key="3">
    <source>
        <dbReference type="EMBL" id="SEQ19165.1"/>
    </source>
</evidence>
<dbReference type="Proteomes" id="UP000198512">
    <property type="component" value="Unassembled WGS sequence"/>
</dbReference>
<dbReference type="CDD" id="cd01948">
    <property type="entry name" value="EAL"/>
    <property type="match status" value="1"/>
</dbReference>